<dbReference type="EMBL" id="NOKQ01000128">
    <property type="protein sequence ID" value="OZS79483.1"/>
    <property type="molecule type" value="Genomic_DNA"/>
</dbReference>
<evidence type="ECO:0000313" key="3">
    <source>
        <dbReference type="EMBL" id="OZS79483.1"/>
    </source>
</evidence>
<evidence type="ECO:0000259" key="2">
    <source>
        <dbReference type="PROSITE" id="PS50943"/>
    </source>
</evidence>
<feature type="domain" description="HTH cro/C1-type" evidence="2">
    <location>
        <begin position="11"/>
        <end position="65"/>
    </location>
</feature>
<dbReference type="PANTHER" id="PTHR46558:SF3">
    <property type="entry name" value="TRANSCRIPTIONAL REGULATOR"/>
    <property type="match status" value="1"/>
</dbReference>
<proteinExistence type="predicted"/>
<dbReference type="Pfam" id="PF01381">
    <property type="entry name" value="HTH_3"/>
    <property type="match status" value="1"/>
</dbReference>
<dbReference type="SUPFAM" id="SSF47413">
    <property type="entry name" value="lambda repressor-like DNA-binding domains"/>
    <property type="match status" value="1"/>
</dbReference>
<gene>
    <name evidence="3" type="ORF">CF394_00835</name>
</gene>
<dbReference type="InterPro" id="IPR010982">
    <property type="entry name" value="Lambda_DNA-bd_dom_sf"/>
</dbReference>
<organism evidence="3 4">
    <name type="scientific">Tetzosporium hominis</name>
    <dbReference type="NCBI Taxonomy" id="2020506"/>
    <lineage>
        <taxon>Bacteria</taxon>
        <taxon>Bacillati</taxon>
        <taxon>Bacillota</taxon>
        <taxon>Bacilli</taxon>
        <taxon>Bacillales</taxon>
        <taxon>Caryophanaceae</taxon>
        <taxon>Tetzosporium</taxon>
    </lineage>
</organism>
<reference evidence="3 4" key="1">
    <citation type="submission" date="2017-07" db="EMBL/GenBank/DDBJ databases">
        <title>Tetzosporium hominis gen.nov. sp.nov.</title>
        <authorList>
            <person name="Tetz G."/>
            <person name="Tetz V."/>
        </authorList>
    </citation>
    <scope>NUCLEOTIDE SEQUENCE [LARGE SCALE GENOMIC DNA]</scope>
    <source>
        <strain evidence="3 4">VT-49</strain>
    </source>
</reference>
<accession>A0A264W7B4</accession>
<dbReference type="Gene3D" id="1.10.260.40">
    <property type="entry name" value="lambda repressor-like DNA-binding domains"/>
    <property type="match status" value="1"/>
</dbReference>
<dbReference type="AlphaFoldDB" id="A0A264W7B4"/>
<evidence type="ECO:0000313" key="4">
    <source>
        <dbReference type="Proteomes" id="UP000217065"/>
    </source>
</evidence>
<protein>
    <submittedName>
        <fullName evidence="3">Transcriptional regulator</fullName>
    </submittedName>
</protein>
<dbReference type="InterPro" id="IPR001387">
    <property type="entry name" value="Cro/C1-type_HTH"/>
</dbReference>
<dbReference type="CDD" id="cd00093">
    <property type="entry name" value="HTH_XRE"/>
    <property type="match status" value="1"/>
</dbReference>
<comment type="caution">
    <text evidence="3">The sequence shown here is derived from an EMBL/GenBank/DDBJ whole genome shotgun (WGS) entry which is preliminary data.</text>
</comment>
<dbReference type="OrthoDB" id="5190137at2"/>
<dbReference type="Proteomes" id="UP000217065">
    <property type="component" value="Unassembled WGS sequence"/>
</dbReference>
<dbReference type="GO" id="GO:0003677">
    <property type="term" value="F:DNA binding"/>
    <property type="evidence" value="ECO:0007669"/>
    <property type="project" value="UniProtKB-KW"/>
</dbReference>
<sequence>MELKEYIGKQIKRWREARGYSQEDLALMINTTKQTISRYETGARHANQDVLFDIAKALKVSINVFFPADQEAKDSKLETIAAHIDDNVTDEELEDIKRYIEFIKSQRK</sequence>
<keyword evidence="4" id="KW-1185">Reference proteome</keyword>
<dbReference type="PANTHER" id="PTHR46558">
    <property type="entry name" value="TRACRIPTIONAL REGULATORY PROTEIN-RELATED-RELATED"/>
    <property type="match status" value="1"/>
</dbReference>
<dbReference type="PROSITE" id="PS50943">
    <property type="entry name" value="HTH_CROC1"/>
    <property type="match status" value="1"/>
</dbReference>
<keyword evidence="1" id="KW-0238">DNA-binding</keyword>
<name>A0A264W7B4_9BACL</name>
<evidence type="ECO:0000256" key="1">
    <source>
        <dbReference type="ARBA" id="ARBA00023125"/>
    </source>
</evidence>
<dbReference type="RefSeq" id="WP_094941389.1">
    <property type="nucleotide sequence ID" value="NZ_NOKQ01000128.1"/>
</dbReference>
<dbReference type="SMART" id="SM00530">
    <property type="entry name" value="HTH_XRE"/>
    <property type="match status" value="1"/>
</dbReference>